<protein>
    <submittedName>
        <fullName evidence="1">Formate dehydrogenase (NAD+)</fullName>
    </submittedName>
</protein>
<name>A0ACC3AF82_9EURO</name>
<dbReference type="Proteomes" id="UP001172386">
    <property type="component" value="Unassembled WGS sequence"/>
</dbReference>
<proteinExistence type="predicted"/>
<gene>
    <name evidence="1" type="primary">FDH1_2</name>
    <name evidence="1" type="ORF">H2198_002087</name>
</gene>
<comment type="caution">
    <text evidence="1">The sequence shown here is derived from an EMBL/GenBank/DDBJ whole genome shotgun (WGS) entry which is preliminary data.</text>
</comment>
<reference evidence="1" key="1">
    <citation type="submission" date="2022-10" db="EMBL/GenBank/DDBJ databases">
        <title>Culturing micro-colonial fungi from biological soil crusts in the Mojave desert and describing Neophaeococcomyces mojavensis, and introducing the new genera and species Taxawa tesnikishii.</title>
        <authorList>
            <person name="Kurbessoian T."/>
            <person name="Stajich J.E."/>
        </authorList>
    </citation>
    <scope>NUCLEOTIDE SEQUENCE</scope>
    <source>
        <strain evidence="1">JES_112</strain>
    </source>
</reference>
<evidence type="ECO:0000313" key="2">
    <source>
        <dbReference type="Proteomes" id="UP001172386"/>
    </source>
</evidence>
<organism evidence="1 2">
    <name type="scientific">Neophaeococcomyces mojaviensis</name>
    <dbReference type="NCBI Taxonomy" id="3383035"/>
    <lineage>
        <taxon>Eukaryota</taxon>
        <taxon>Fungi</taxon>
        <taxon>Dikarya</taxon>
        <taxon>Ascomycota</taxon>
        <taxon>Pezizomycotina</taxon>
        <taxon>Eurotiomycetes</taxon>
        <taxon>Chaetothyriomycetidae</taxon>
        <taxon>Chaetothyriales</taxon>
        <taxon>Chaetothyriales incertae sedis</taxon>
        <taxon>Neophaeococcomyces</taxon>
    </lineage>
</organism>
<keyword evidence="2" id="KW-1185">Reference proteome</keyword>
<evidence type="ECO:0000313" key="1">
    <source>
        <dbReference type="EMBL" id="KAJ9661143.1"/>
    </source>
</evidence>
<accession>A0ACC3AF82</accession>
<sequence>MPADTEGKTITCKAAVAWEAGKDLTLEDIEVAPPKAHEVRIEIHYTGVCHTDAYTLSGKDPEGAFPIVLGHEGAGIVESVGEGVTNVKPGDHVVAL</sequence>
<dbReference type="EMBL" id="JAPDRQ010000025">
    <property type="protein sequence ID" value="KAJ9661143.1"/>
    <property type="molecule type" value="Genomic_DNA"/>
</dbReference>